<keyword evidence="3" id="KW-1185">Reference proteome</keyword>
<accession>A0A803L261</accession>
<feature type="compositionally biased region" description="Pro residues" evidence="1">
    <location>
        <begin position="180"/>
        <end position="189"/>
    </location>
</feature>
<dbReference type="PANTHER" id="PTHR31048">
    <property type="entry name" value="OS03G0233200 PROTEIN"/>
    <property type="match status" value="1"/>
</dbReference>
<feature type="region of interest" description="Disordered" evidence="1">
    <location>
        <begin position="1"/>
        <end position="20"/>
    </location>
</feature>
<reference evidence="2" key="1">
    <citation type="journal article" date="2017" name="Nature">
        <title>The genome of Chenopodium quinoa.</title>
        <authorList>
            <person name="Jarvis D.E."/>
            <person name="Ho Y.S."/>
            <person name="Lightfoot D.J."/>
            <person name="Schmoeckel S.M."/>
            <person name="Li B."/>
            <person name="Borm T.J.A."/>
            <person name="Ohyanagi H."/>
            <person name="Mineta K."/>
            <person name="Michell C.T."/>
            <person name="Saber N."/>
            <person name="Kharbatia N.M."/>
            <person name="Rupper R.R."/>
            <person name="Sharp A.R."/>
            <person name="Dally N."/>
            <person name="Boughton B.A."/>
            <person name="Woo Y.H."/>
            <person name="Gao G."/>
            <person name="Schijlen E.G.W.M."/>
            <person name="Guo X."/>
            <person name="Momin A.A."/>
            <person name="Negrao S."/>
            <person name="Al-Babili S."/>
            <person name="Gehring C."/>
            <person name="Roessner U."/>
            <person name="Jung C."/>
            <person name="Murphy K."/>
            <person name="Arold S.T."/>
            <person name="Gojobori T."/>
            <person name="van der Linden C.G."/>
            <person name="van Loo E.N."/>
            <person name="Jellen E.N."/>
            <person name="Maughan P.J."/>
            <person name="Tester M."/>
        </authorList>
    </citation>
    <scope>NUCLEOTIDE SEQUENCE [LARGE SCALE GENOMIC DNA]</scope>
    <source>
        <strain evidence="2">cv. PI 614886</strain>
    </source>
</reference>
<dbReference type="AlphaFoldDB" id="A0A803L261"/>
<name>A0A803L261_CHEQI</name>
<dbReference type="InterPro" id="IPR037176">
    <property type="entry name" value="Osmotin/thaumatin-like_sf"/>
</dbReference>
<dbReference type="EnsemblPlants" id="AUR62005950-RA">
    <property type="protein sequence ID" value="AUR62005950-RA:cds"/>
    <property type="gene ID" value="AUR62005950"/>
</dbReference>
<feature type="compositionally biased region" description="Polar residues" evidence="1">
    <location>
        <begin position="325"/>
        <end position="336"/>
    </location>
</feature>
<dbReference type="Gramene" id="AUR62005950-RA">
    <property type="protein sequence ID" value="AUR62005950-RA:cds"/>
    <property type="gene ID" value="AUR62005950"/>
</dbReference>
<dbReference type="PROSITE" id="PS51367">
    <property type="entry name" value="THAUMATIN_2"/>
    <property type="match status" value="1"/>
</dbReference>
<dbReference type="SMART" id="SM00205">
    <property type="entry name" value="THN"/>
    <property type="match status" value="1"/>
</dbReference>
<proteinExistence type="predicted"/>
<evidence type="ECO:0000256" key="1">
    <source>
        <dbReference type="SAM" id="MobiDB-lite"/>
    </source>
</evidence>
<protein>
    <submittedName>
        <fullName evidence="2">Uncharacterized protein</fullName>
    </submittedName>
</protein>
<evidence type="ECO:0000313" key="3">
    <source>
        <dbReference type="Proteomes" id="UP000596660"/>
    </source>
</evidence>
<feature type="compositionally biased region" description="Pro residues" evidence="1">
    <location>
        <begin position="228"/>
        <end position="248"/>
    </location>
</feature>
<reference evidence="2" key="2">
    <citation type="submission" date="2021-03" db="UniProtKB">
        <authorList>
            <consortium name="EnsemblPlants"/>
        </authorList>
    </citation>
    <scope>IDENTIFICATION</scope>
</reference>
<dbReference type="PRINTS" id="PR00347">
    <property type="entry name" value="THAUMATIN"/>
</dbReference>
<dbReference type="Pfam" id="PF00314">
    <property type="entry name" value="Thaumatin"/>
    <property type="match status" value="1"/>
</dbReference>
<feature type="region of interest" description="Disordered" evidence="1">
    <location>
        <begin position="295"/>
        <end position="336"/>
    </location>
</feature>
<organism evidence="2 3">
    <name type="scientific">Chenopodium quinoa</name>
    <name type="common">Quinoa</name>
    <dbReference type="NCBI Taxonomy" id="63459"/>
    <lineage>
        <taxon>Eukaryota</taxon>
        <taxon>Viridiplantae</taxon>
        <taxon>Streptophyta</taxon>
        <taxon>Embryophyta</taxon>
        <taxon>Tracheophyta</taxon>
        <taxon>Spermatophyta</taxon>
        <taxon>Magnoliopsida</taxon>
        <taxon>eudicotyledons</taxon>
        <taxon>Gunneridae</taxon>
        <taxon>Pentapetalae</taxon>
        <taxon>Caryophyllales</taxon>
        <taxon>Chenopodiaceae</taxon>
        <taxon>Chenopodioideae</taxon>
        <taxon>Atripliceae</taxon>
        <taxon>Chenopodium</taxon>
    </lineage>
</organism>
<dbReference type="Proteomes" id="UP000596660">
    <property type="component" value="Unplaced"/>
</dbReference>
<dbReference type="OMA" id="ECACAAV"/>
<dbReference type="Gene3D" id="2.60.110.10">
    <property type="entry name" value="Thaumatin"/>
    <property type="match status" value="1"/>
</dbReference>
<evidence type="ECO:0000313" key="2">
    <source>
        <dbReference type="EnsemblPlants" id="AUR62005950-RA:cds"/>
    </source>
</evidence>
<dbReference type="InterPro" id="IPR001938">
    <property type="entry name" value="Thaumatin"/>
</dbReference>
<sequence length="336" mass="35437">MLKKTLSGSGTPPLSSTGFQLDSGKTVRLETVPGWSYRIWARTGCKFDQTGAAKCLTEDFGGRLQYGGSGATPPASLFEITLGQGSNKDFYDVSMVDGYNLPLVARPTRTNGAACNATGCISDLNMGCPKELQVMGGEGAEGGVIACKSACEAFGLAQYCCSGQFANPTTANNPIGGPATSPPIVPYNSPPSSTHSPPPIGGTAMSPPRIPYESPPTYSSQPIGGTTMPPPSISYTPPPSLTNNPPPIGQDTPPSFTGNSEPPFEKHSYGDQTFSTLGERNSELTSFARDMRQDKRVEGVIRGKMRAHKDFSKNTESMQKMEPGSSKTQMTQGRSA</sequence>
<feature type="compositionally biased region" description="Low complexity" evidence="1">
    <location>
        <begin position="1"/>
        <end position="18"/>
    </location>
</feature>
<feature type="region of interest" description="Disordered" evidence="1">
    <location>
        <begin position="172"/>
        <end position="277"/>
    </location>
</feature>
<dbReference type="SUPFAM" id="SSF49870">
    <property type="entry name" value="Osmotin, thaumatin-like protein"/>
    <property type="match status" value="1"/>
</dbReference>